<dbReference type="PANTHER" id="PTHR47572">
    <property type="entry name" value="LIPOPROTEIN-RELATED"/>
    <property type="match status" value="1"/>
</dbReference>
<evidence type="ECO:0000313" key="4">
    <source>
        <dbReference type="EMBL" id="EMR12371.1"/>
    </source>
</evidence>
<feature type="domain" description="SMP-30/Gluconolactonase/LRE-like region" evidence="3">
    <location>
        <begin position="100"/>
        <end position="247"/>
    </location>
</feature>
<dbReference type="PANTHER" id="PTHR47572:SF4">
    <property type="entry name" value="LACTONASE DRP35"/>
    <property type="match status" value="1"/>
</dbReference>
<accession>M7NYU0</accession>
<feature type="signal peptide" evidence="2">
    <location>
        <begin position="1"/>
        <end position="22"/>
    </location>
</feature>
<gene>
    <name evidence="4" type="ORF">MPL1_10567</name>
</gene>
<dbReference type="EMBL" id="APHR01000058">
    <property type="protein sequence ID" value="EMR12371.1"/>
    <property type="molecule type" value="Genomic_DNA"/>
</dbReference>
<dbReference type="Proteomes" id="UP000012019">
    <property type="component" value="Unassembled WGS sequence"/>
</dbReference>
<evidence type="ECO:0000259" key="3">
    <source>
        <dbReference type="Pfam" id="PF08450"/>
    </source>
</evidence>
<dbReference type="Gene3D" id="2.120.10.30">
    <property type="entry name" value="TolB, C-terminal domain"/>
    <property type="match status" value="1"/>
</dbReference>
<dbReference type="PATRIC" id="fig|1286106.3.peg.2116"/>
<keyword evidence="2" id="KW-0732">Signal</keyword>
<evidence type="ECO:0000256" key="1">
    <source>
        <dbReference type="ARBA" id="ARBA00022801"/>
    </source>
</evidence>
<evidence type="ECO:0000256" key="2">
    <source>
        <dbReference type="SAM" id="SignalP"/>
    </source>
</evidence>
<dbReference type="OrthoDB" id="9770043at2"/>
<proteinExistence type="predicted"/>
<keyword evidence="5" id="KW-1185">Reference proteome</keyword>
<feature type="chain" id="PRO_5004082583" evidence="2">
    <location>
        <begin position="23"/>
        <end position="293"/>
    </location>
</feature>
<dbReference type="InterPro" id="IPR013658">
    <property type="entry name" value="SGL"/>
</dbReference>
<dbReference type="RefSeq" id="WP_009727083.1">
    <property type="nucleotide sequence ID" value="NZ_APHR01000058.1"/>
</dbReference>
<organism evidence="4 5">
    <name type="scientific">Methylophaga lonarensis MPL</name>
    <dbReference type="NCBI Taxonomy" id="1286106"/>
    <lineage>
        <taxon>Bacteria</taxon>
        <taxon>Pseudomonadati</taxon>
        <taxon>Pseudomonadota</taxon>
        <taxon>Gammaproteobacteria</taxon>
        <taxon>Thiotrichales</taxon>
        <taxon>Piscirickettsiaceae</taxon>
        <taxon>Methylophaga</taxon>
    </lineage>
</organism>
<dbReference type="InterPro" id="IPR051262">
    <property type="entry name" value="SMP-30/CGR1_Lactonase"/>
</dbReference>
<name>M7NYU0_9GAMM</name>
<comment type="caution">
    <text evidence="4">The sequence shown here is derived from an EMBL/GenBank/DDBJ whole genome shotgun (WGS) entry which is preliminary data.</text>
</comment>
<protein>
    <submittedName>
        <fullName evidence="4">NHL repeat-containing protein</fullName>
    </submittedName>
</protein>
<dbReference type="eggNOG" id="COG3386">
    <property type="taxonomic scope" value="Bacteria"/>
</dbReference>
<dbReference type="Pfam" id="PF08450">
    <property type="entry name" value="SGL"/>
    <property type="match status" value="1"/>
</dbReference>
<dbReference type="STRING" id="1286106.MPL1_10567"/>
<dbReference type="SUPFAM" id="SSF63829">
    <property type="entry name" value="Calcium-dependent phosphotriesterase"/>
    <property type="match status" value="1"/>
</dbReference>
<dbReference type="AlphaFoldDB" id="M7NYU0"/>
<dbReference type="InterPro" id="IPR011042">
    <property type="entry name" value="6-blade_b-propeller_TolB-like"/>
</dbReference>
<evidence type="ECO:0000313" key="5">
    <source>
        <dbReference type="Proteomes" id="UP000012019"/>
    </source>
</evidence>
<reference evidence="4 5" key="1">
    <citation type="journal article" date="2013" name="Genome Announc.">
        <title>Draft Genome Sequence of Methylophaga lonarensis MPLT, a Haloalkaliphilic (Non-Methane-Utilizing) Methylotroph.</title>
        <authorList>
            <person name="Shetty S.A."/>
            <person name="Marathe N.P."/>
            <person name="Munot H."/>
            <person name="Antony C.P."/>
            <person name="Dhotre D.P."/>
            <person name="Murrell J.C."/>
            <person name="Shouche Y.S."/>
        </authorList>
    </citation>
    <scope>NUCLEOTIDE SEQUENCE [LARGE SCALE GENOMIC DNA]</scope>
    <source>
        <strain evidence="4 5">MPL</strain>
    </source>
</reference>
<dbReference type="GO" id="GO:0016787">
    <property type="term" value="F:hydrolase activity"/>
    <property type="evidence" value="ECO:0007669"/>
    <property type="project" value="UniProtKB-KW"/>
</dbReference>
<keyword evidence="1" id="KW-0378">Hydrolase</keyword>
<sequence length="293" mass="31509">MQWITKFISGTALLVLFTFQTAAIAEYASPHTAKVELAAMSGLVMPESAVAHPDGRVFVTEIGEFGVDGDGKVTVLNLDGSSEPLVTGLNDPKGIALFENQLYVADNDRLLRISLDGRMDILANAEDFPGTPQFLNDVEIDGLGNVYISDSGDDDGRHGGIYRYSVEGVIEEILTDASAIKRPNGLLMDGIGQLLVADFGTGKLFRFDIDSGNLTALNQGFGGADGLVRDSYGFLYISDWANGKVWQLVDPRSTPKLIADHYESAADIGISADGRFLLVPDMKAGTLEFLPIR</sequence>